<keyword evidence="1" id="KW-1133">Transmembrane helix</keyword>
<comment type="caution">
    <text evidence="2">The sequence shown here is derived from an EMBL/GenBank/DDBJ whole genome shotgun (WGS) entry which is preliminary data.</text>
</comment>
<reference evidence="2 3" key="1">
    <citation type="submission" date="2019-06" db="EMBL/GenBank/DDBJ databases">
        <title>Sequencing the genomes of 1000 actinobacteria strains.</title>
        <authorList>
            <person name="Klenk H.-P."/>
        </authorList>
    </citation>
    <scope>NUCLEOTIDE SEQUENCE [LARGE SCALE GENOMIC DNA]</scope>
    <source>
        <strain evidence="2 3">DSM 45456</strain>
    </source>
</reference>
<keyword evidence="3" id="KW-1185">Reference proteome</keyword>
<name>A0A543JI31_9PSEU</name>
<evidence type="ECO:0000313" key="2">
    <source>
        <dbReference type="EMBL" id="TQM82424.1"/>
    </source>
</evidence>
<protein>
    <submittedName>
        <fullName evidence="2">Uncharacterized protein</fullName>
    </submittedName>
</protein>
<accession>A0A543JI31</accession>
<sequence>MNRTDFAFYLSIAGALIATCALGWQVVQFLLSGSRLRARIDLYSFYHVNGNSFLYGADGGFWLPHVEATSRSSSAWTSVVVKVTLVNVGRAPVDVHSVGVDTGRVKWYARTRQMMATNVVAVRDGQTGNTGTIEPGRSLTLYMDAYSVVRDSIVFGHRPKALRATGRSVLGARVLSPWRSRRMVTKSTLEQVEATAHGDHRSSRRIALFGALNTSTEFERYVVSQTLSTALREGADENRIAELVTDMSVTSPGTRQRELAKLLIELHADRASEASGAEDRVVPVRPRRI</sequence>
<evidence type="ECO:0000256" key="1">
    <source>
        <dbReference type="SAM" id="Phobius"/>
    </source>
</evidence>
<keyword evidence="1" id="KW-0472">Membrane</keyword>
<proteinExistence type="predicted"/>
<gene>
    <name evidence="2" type="ORF">FHX81_4828</name>
</gene>
<organism evidence="2 3">
    <name type="scientific">Saccharothrix saharensis</name>
    <dbReference type="NCBI Taxonomy" id="571190"/>
    <lineage>
        <taxon>Bacteria</taxon>
        <taxon>Bacillati</taxon>
        <taxon>Actinomycetota</taxon>
        <taxon>Actinomycetes</taxon>
        <taxon>Pseudonocardiales</taxon>
        <taxon>Pseudonocardiaceae</taxon>
        <taxon>Saccharothrix</taxon>
    </lineage>
</organism>
<dbReference type="EMBL" id="VFPP01000001">
    <property type="protein sequence ID" value="TQM82424.1"/>
    <property type="molecule type" value="Genomic_DNA"/>
</dbReference>
<dbReference type="RefSeq" id="WP_141980247.1">
    <property type="nucleotide sequence ID" value="NZ_VFPP01000001.1"/>
</dbReference>
<dbReference type="OrthoDB" id="5190934at2"/>
<dbReference type="Proteomes" id="UP000316628">
    <property type="component" value="Unassembled WGS sequence"/>
</dbReference>
<feature type="transmembrane region" description="Helical" evidence="1">
    <location>
        <begin position="6"/>
        <end position="31"/>
    </location>
</feature>
<dbReference type="AlphaFoldDB" id="A0A543JI31"/>
<evidence type="ECO:0000313" key="3">
    <source>
        <dbReference type="Proteomes" id="UP000316628"/>
    </source>
</evidence>
<keyword evidence="1" id="KW-0812">Transmembrane</keyword>